<name>A0A9W7X6V3_9POAL</name>
<evidence type="ECO:0000313" key="16">
    <source>
        <dbReference type="Proteomes" id="UP001164776"/>
    </source>
</evidence>
<evidence type="ECO:0000256" key="10">
    <source>
        <dbReference type="ARBA" id="ARBA00023136"/>
    </source>
</evidence>
<dbReference type="FunFam" id="3.80.10.10:FF:000111">
    <property type="entry name" value="LRR receptor-like serine/threonine-protein kinase ERECTA"/>
    <property type="match status" value="1"/>
</dbReference>
<evidence type="ECO:0000256" key="2">
    <source>
        <dbReference type="ARBA" id="ARBA00009592"/>
    </source>
</evidence>
<evidence type="ECO:0000256" key="3">
    <source>
        <dbReference type="ARBA" id="ARBA00022475"/>
    </source>
</evidence>
<gene>
    <name evidence="15" type="ORF">BS78_K092000</name>
</gene>
<keyword evidence="9 12" id="KW-1133">Transmembrane helix</keyword>
<dbReference type="Proteomes" id="UP001164776">
    <property type="component" value="Unassembled WGS sequence"/>
</dbReference>
<dbReference type="PANTHER" id="PTHR48063:SF40">
    <property type="entry name" value="LEUCINE-RICH REPEAT-CONTAINING N-TERMINAL PLANT-TYPE DOMAIN-CONTAINING PROTEIN"/>
    <property type="match status" value="1"/>
</dbReference>
<dbReference type="InterPro" id="IPR046956">
    <property type="entry name" value="RLP23-like"/>
</dbReference>
<dbReference type="InterPro" id="IPR032675">
    <property type="entry name" value="LRR_dom_sf"/>
</dbReference>
<dbReference type="Pfam" id="PF08263">
    <property type="entry name" value="LRRNT_2"/>
    <property type="match status" value="1"/>
</dbReference>
<feature type="transmembrane region" description="Helical" evidence="12">
    <location>
        <begin position="920"/>
        <end position="941"/>
    </location>
</feature>
<evidence type="ECO:0000259" key="14">
    <source>
        <dbReference type="Pfam" id="PF08263"/>
    </source>
</evidence>
<dbReference type="SUPFAM" id="SSF52047">
    <property type="entry name" value="RNI-like"/>
    <property type="match status" value="1"/>
</dbReference>
<keyword evidence="8" id="KW-0677">Repeat</keyword>
<keyword evidence="16" id="KW-1185">Reference proteome</keyword>
<evidence type="ECO:0000256" key="5">
    <source>
        <dbReference type="ARBA" id="ARBA00022626"/>
    </source>
</evidence>
<keyword evidence="4" id="KW-0433">Leucine-rich repeat</keyword>
<dbReference type="OrthoDB" id="655010at2759"/>
<evidence type="ECO:0000256" key="11">
    <source>
        <dbReference type="ARBA" id="ARBA00023180"/>
    </source>
</evidence>
<reference evidence="15 16" key="1">
    <citation type="submission" date="2022-10" db="EMBL/GenBank/DDBJ databases">
        <title>WGS assembly of Paspalum vaginatum 540-79.</title>
        <authorList>
            <person name="Sun G."/>
            <person name="Wase N."/>
            <person name="Shu S."/>
            <person name="Jenkins J."/>
            <person name="Zhou B."/>
            <person name="Torres-Rodriguez J."/>
            <person name="Chen C."/>
            <person name="Sandor L."/>
            <person name="Plott C."/>
            <person name="Yoshinga Y."/>
            <person name="Daum C."/>
            <person name="Qi P."/>
            <person name="Barry K."/>
            <person name="Lipzen A."/>
            <person name="Berry L."/>
            <person name="Pedersen C."/>
            <person name="Gottilla T."/>
            <person name="Foltz A."/>
            <person name="Yu H."/>
            <person name="O'Malley R."/>
            <person name="Zhang C."/>
            <person name="Devos K."/>
            <person name="Sigmon B."/>
            <person name="Yu B."/>
            <person name="Obata T."/>
            <person name="Schmutz J."/>
            <person name="Schnable J."/>
        </authorList>
    </citation>
    <scope>NUCLEOTIDE SEQUENCE [LARGE SCALE GENOMIC DNA]</scope>
    <source>
        <strain evidence="16">cv. 540-79</strain>
    </source>
</reference>
<evidence type="ECO:0000256" key="8">
    <source>
        <dbReference type="ARBA" id="ARBA00022737"/>
    </source>
</evidence>
<dbReference type="EMBL" id="MU630172">
    <property type="protein sequence ID" value="KAJ1254293.1"/>
    <property type="molecule type" value="Genomic_DNA"/>
</dbReference>
<dbReference type="InterPro" id="IPR013210">
    <property type="entry name" value="LRR_N_plant-typ"/>
</dbReference>
<dbReference type="SMART" id="SM00369">
    <property type="entry name" value="LRR_TYP"/>
    <property type="match status" value="6"/>
</dbReference>
<dbReference type="GO" id="GO:0009742">
    <property type="term" value="P:brassinosteroid mediated signaling pathway"/>
    <property type="evidence" value="ECO:0007669"/>
    <property type="project" value="UniProtKB-KW"/>
</dbReference>
<comment type="subcellular location">
    <subcellularLocation>
        <location evidence="1">Cell membrane</location>
        <topology evidence="1">Single-pass type I membrane protein</topology>
    </subcellularLocation>
</comment>
<dbReference type="Pfam" id="PF00560">
    <property type="entry name" value="LRR_1"/>
    <property type="match status" value="8"/>
</dbReference>
<protein>
    <recommendedName>
        <fullName evidence="14">Leucine-rich repeat-containing N-terminal plant-type domain-containing protein</fullName>
    </recommendedName>
</protein>
<keyword evidence="10 12" id="KW-0472">Membrane</keyword>
<keyword evidence="7 13" id="KW-0732">Signal</keyword>
<evidence type="ECO:0000256" key="4">
    <source>
        <dbReference type="ARBA" id="ARBA00022614"/>
    </source>
</evidence>
<dbReference type="AlphaFoldDB" id="A0A9W7X6V3"/>
<comment type="caution">
    <text evidence="15">The sequence shown here is derived from an EMBL/GenBank/DDBJ whole genome shotgun (WGS) entry which is preliminary data.</text>
</comment>
<proteinExistence type="inferred from homology"/>
<keyword evidence="11" id="KW-0325">Glycoprotein</keyword>
<accession>A0A9W7X6V3</accession>
<dbReference type="Gene3D" id="3.80.10.10">
    <property type="entry name" value="Ribonuclease Inhibitor"/>
    <property type="match status" value="5"/>
</dbReference>
<dbReference type="PANTHER" id="PTHR48063">
    <property type="entry name" value="LRR RECEPTOR-LIKE KINASE"/>
    <property type="match status" value="1"/>
</dbReference>
<dbReference type="InterPro" id="IPR001611">
    <property type="entry name" value="Leu-rich_rpt"/>
</dbReference>
<evidence type="ECO:0000256" key="1">
    <source>
        <dbReference type="ARBA" id="ARBA00004251"/>
    </source>
</evidence>
<dbReference type="PROSITE" id="PS51450">
    <property type="entry name" value="LRR"/>
    <property type="match status" value="2"/>
</dbReference>
<organism evidence="15 16">
    <name type="scientific">Paspalum vaginatum</name>
    <name type="common">seashore paspalum</name>
    <dbReference type="NCBI Taxonomy" id="158149"/>
    <lineage>
        <taxon>Eukaryota</taxon>
        <taxon>Viridiplantae</taxon>
        <taxon>Streptophyta</taxon>
        <taxon>Embryophyta</taxon>
        <taxon>Tracheophyta</taxon>
        <taxon>Spermatophyta</taxon>
        <taxon>Magnoliopsida</taxon>
        <taxon>Liliopsida</taxon>
        <taxon>Poales</taxon>
        <taxon>Poaceae</taxon>
        <taxon>PACMAD clade</taxon>
        <taxon>Panicoideae</taxon>
        <taxon>Andropogonodae</taxon>
        <taxon>Paspaleae</taxon>
        <taxon>Paspalinae</taxon>
        <taxon>Paspalum</taxon>
    </lineage>
</organism>
<feature type="chain" id="PRO_5040909810" description="Leucine-rich repeat-containing N-terminal plant-type domain-containing protein" evidence="13">
    <location>
        <begin position="24"/>
        <end position="978"/>
    </location>
</feature>
<dbReference type="InterPro" id="IPR003591">
    <property type="entry name" value="Leu-rich_rpt_typical-subtyp"/>
</dbReference>
<evidence type="ECO:0000256" key="12">
    <source>
        <dbReference type="SAM" id="Phobius"/>
    </source>
</evidence>
<dbReference type="FunFam" id="3.80.10.10:FF:000095">
    <property type="entry name" value="LRR receptor-like serine/threonine-protein kinase GSO1"/>
    <property type="match status" value="1"/>
</dbReference>
<comment type="similarity">
    <text evidence="2">Belongs to the RLP family.</text>
</comment>
<evidence type="ECO:0000256" key="6">
    <source>
        <dbReference type="ARBA" id="ARBA00022692"/>
    </source>
</evidence>
<dbReference type="GO" id="GO:0005886">
    <property type="term" value="C:plasma membrane"/>
    <property type="evidence" value="ECO:0007669"/>
    <property type="project" value="UniProtKB-SubCell"/>
</dbReference>
<dbReference type="Pfam" id="PF13516">
    <property type="entry name" value="LRR_6"/>
    <property type="match status" value="1"/>
</dbReference>
<feature type="signal peptide" evidence="13">
    <location>
        <begin position="1"/>
        <end position="23"/>
    </location>
</feature>
<feature type="domain" description="Leucine-rich repeat-containing N-terminal plant-type" evidence="14">
    <location>
        <begin position="48"/>
        <end position="90"/>
    </location>
</feature>
<dbReference type="SUPFAM" id="SSF52058">
    <property type="entry name" value="L domain-like"/>
    <property type="match status" value="2"/>
</dbReference>
<dbReference type="FunFam" id="3.80.10.10:FF:000383">
    <property type="entry name" value="Leucine-rich repeat receptor protein kinase EMS1"/>
    <property type="match status" value="1"/>
</dbReference>
<sequence length="978" mass="106232">MHTSAAELFLLAVAAALSTLSAAAHAPKDPPQPPPAGAVGDAIASCMPHEGEALLDFKQGITSDPAGMLDSWSSRQGEQDCCRWRGVRCSDRTGHVLRIELGNGGYGSTGMIDQISPSLLSLQHLEHLDLSYNYYLIGSSGAQGIPEFLGSLKNLNYLNLSGILFLGSVPPQLGNLTRLQYLDLSMMGGTSSMDLSWVTHLRVLRHLDLGFVNLSAAADWAHAVSMLPSLEVLGLSACGLTSASQPLPRLDNLTNLEHLDLSFNILDHPISSCWFWNLTGLSYLSLAATNMYGQFPSALGGMASLQVLDVSDFYGWGNGTMMPDLNNLCSLEVLDLSFGLLDGDATKLFESLPARCTPSKLQRLSLGDNSIHGVLPEWLGQFTSLETLILGRNNITGRLPASIGNCTGLVTLDLSSNHFSGQLPAEIGILGFLTYLHVENNGFDGVVTEEHFASLKSLQELDMSYNPLSIKISSGWRPPFRLQAVYLVGCQMGPLFPSWLQWMVGINMIDISSTGIIDTLPDWFAVVFSNVTSMNISNNQLTGGLPAAMETMSLEQLYLNSNQLTGQIPPLPPNLSFLDISMNSLSGPLPSNLGAPNLESLSLSSNRLTGRIPTSICECVGLKALDLANNSFEGEPPPCLGKLQRITTLQLSKNSLSGEFPSFLQNYKELGFLDIASNKFSGRLPLWIENMVELGFLRLSHNMFSGNIPTNMENLQCLSFLDVADNSMSGPIPRNLLNLQGMSCGYSLPAYYSGPMVSAVIKGHQLHYGTSFSFLGSDVIAMDLSSNNLSGEIPEDIVGRFDLFSLNLSWNHLTGNIPNNIGAMKSLESLDLSRNKLSGEIPASLSNLTFLGYLDLSYNNLTGRIPSGSQLDSLYAYNPDMYDGNNGLCGAPLKKNCSSTDSSWQGDSRRNEEGHGLETFWFGLGLGFTVGLWVVFCTMLFNKPSRSAYFRHVDRLFNNAHVFVLVTWPRLTRKDTST</sequence>
<evidence type="ECO:0000256" key="13">
    <source>
        <dbReference type="SAM" id="SignalP"/>
    </source>
</evidence>
<keyword evidence="3" id="KW-1003">Cell membrane</keyword>
<keyword evidence="6 12" id="KW-0812">Transmembrane</keyword>
<dbReference type="FunFam" id="3.80.10.10:FF:000649">
    <property type="entry name" value="Leucine Rich Repeat family protein"/>
    <property type="match status" value="1"/>
</dbReference>
<keyword evidence="5" id="KW-1070">Brassinosteroid signaling pathway</keyword>
<dbReference type="Pfam" id="PF13855">
    <property type="entry name" value="LRR_8"/>
    <property type="match status" value="1"/>
</dbReference>
<evidence type="ECO:0000256" key="9">
    <source>
        <dbReference type="ARBA" id="ARBA00022989"/>
    </source>
</evidence>
<evidence type="ECO:0000256" key="7">
    <source>
        <dbReference type="ARBA" id="ARBA00022729"/>
    </source>
</evidence>
<evidence type="ECO:0000313" key="15">
    <source>
        <dbReference type="EMBL" id="KAJ1254293.1"/>
    </source>
</evidence>